<keyword evidence="5" id="KW-1133">Transmembrane helix</keyword>
<proteinExistence type="inferred from homology"/>
<evidence type="ECO:0000256" key="5">
    <source>
        <dbReference type="ARBA" id="ARBA00022989"/>
    </source>
</evidence>
<evidence type="ECO:0000313" key="8">
    <source>
        <dbReference type="Proteomes" id="UP000294575"/>
    </source>
</evidence>
<dbReference type="PANTHER" id="PTHR34584">
    <property type="entry name" value="NA(+)/H(+) ANTIPORTER SUBUNIT E1"/>
    <property type="match status" value="1"/>
</dbReference>
<keyword evidence="8" id="KW-1185">Reference proteome</keyword>
<evidence type="ECO:0000256" key="6">
    <source>
        <dbReference type="ARBA" id="ARBA00023136"/>
    </source>
</evidence>
<evidence type="ECO:0000256" key="4">
    <source>
        <dbReference type="ARBA" id="ARBA00022692"/>
    </source>
</evidence>
<comment type="similarity">
    <text evidence="2">Belongs to the CPA3 antiporters (TC 2.A.63) subunit E family.</text>
</comment>
<dbReference type="RefSeq" id="WP_101496727.1">
    <property type="nucleotide sequence ID" value="NZ_LNJZ01000007.1"/>
</dbReference>
<keyword evidence="3" id="KW-1003">Cell membrane</keyword>
<keyword evidence="6" id="KW-0472">Membrane</keyword>
<evidence type="ECO:0000313" key="7">
    <source>
        <dbReference type="EMBL" id="TDQ40016.1"/>
    </source>
</evidence>
<evidence type="ECO:0000256" key="2">
    <source>
        <dbReference type="ARBA" id="ARBA00006228"/>
    </source>
</evidence>
<dbReference type="EMBL" id="SNYK01000001">
    <property type="protein sequence ID" value="TDQ40016.1"/>
    <property type="molecule type" value="Genomic_DNA"/>
</dbReference>
<dbReference type="AlphaFoldDB" id="A0A4R6U2X9"/>
<dbReference type="Pfam" id="PF01899">
    <property type="entry name" value="MNHE"/>
    <property type="match status" value="1"/>
</dbReference>
<dbReference type="PANTHER" id="PTHR34584:SF1">
    <property type="entry name" value="NA(+)_H(+) ANTIPORTER SUBUNIT E1"/>
    <property type="match status" value="1"/>
</dbReference>
<dbReference type="GO" id="GO:0008324">
    <property type="term" value="F:monoatomic cation transmembrane transporter activity"/>
    <property type="evidence" value="ECO:0007669"/>
    <property type="project" value="InterPro"/>
</dbReference>
<name>A0A4R6U2X9_9GAMM</name>
<organism evidence="7 8">
    <name type="scientific">Thiopseudomonas denitrificans</name>
    <dbReference type="NCBI Taxonomy" id="1501432"/>
    <lineage>
        <taxon>Bacteria</taxon>
        <taxon>Pseudomonadati</taxon>
        <taxon>Pseudomonadota</taxon>
        <taxon>Gammaproteobacteria</taxon>
        <taxon>Pseudomonadales</taxon>
        <taxon>Pseudomonadaceae</taxon>
        <taxon>Thiopseudomonas</taxon>
    </lineage>
</organism>
<dbReference type="OrthoDB" id="9807187at2"/>
<comment type="caution">
    <text evidence="7">The sequence shown here is derived from an EMBL/GenBank/DDBJ whole genome shotgun (WGS) entry which is preliminary data.</text>
</comment>
<reference evidence="7 8" key="1">
    <citation type="submission" date="2019-03" db="EMBL/GenBank/DDBJ databases">
        <title>Genomic Encyclopedia of Type Strains, Phase IV (KMG-IV): sequencing the most valuable type-strain genomes for metagenomic binning, comparative biology and taxonomic classification.</title>
        <authorList>
            <person name="Goeker M."/>
        </authorList>
    </citation>
    <scope>NUCLEOTIDE SEQUENCE [LARGE SCALE GENOMIC DNA]</scope>
    <source>
        <strain evidence="7 8">DSM 28679</strain>
    </source>
</reference>
<evidence type="ECO:0000256" key="1">
    <source>
        <dbReference type="ARBA" id="ARBA00004651"/>
    </source>
</evidence>
<dbReference type="Proteomes" id="UP000294575">
    <property type="component" value="Unassembled WGS sequence"/>
</dbReference>
<sequence>MAKKVWLPHPLLSLVLLAGWLLLVDDFTLVGHWVFAAVLALCIPHLIGHWWPPLPRIADWQALAVFVGRSLTDIIMGNLQVARMALGSQTGLQPVFVRFETRLDNDLAIFMLMSAISLAPGSVSTRFDEETREVEVHALHCTDEAELVAEIRQRYEQLLQRVFAC</sequence>
<protein>
    <submittedName>
        <fullName evidence="7">Multisubunit potassium/proton antiporter PhaE subunit</fullName>
    </submittedName>
</protein>
<evidence type="ECO:0000256" key="3">
    <source>
        <dbReference type="ARBA" id="ARBA00022475"/>
    </source>
</evidence>
<dbReference type="GO" id="GO:0005886">
    <property type="term" value="C:plasma membrane"/>
    <property type="evidence" value="ECO:0007669"/>
    <property type="project" value="UniProtKB-SubCell"/>
</dbReference>
<comment type="subcellular location">
    <subcellularLocation>
        <location evidence="1">Cell membrane</location>
        <topology evidence="1">Multi-pass membrane protein</topology>
    </subcellularLocation>
</comment>
<accession>A0A4R6U2X9</accession>
<gene>
    <name evidence="7" type="ORF">DFQ45_101148</name>
</gene>
<dbReference type="InterPro" id="IPR002758">
    <property type="entry name" value="Cation_antiport_E"/>
</dbReference>
<keyword evidence="4" id="KW-0812">Transmembrane</keyword>